<dbReference type="PANTHER" id="PTHR21660:SF1">
    <property type="entry name" value="ACYL-COENZYME A THIOESTERASE 13"/>
    <property type="match status" value="1"/>
</dbReference>
<dbReference type="OrthoDB" id="9813282at2"/>
<sequence>MTTTDHSDPAAIRARWEEEAETVRRRLRQASTNSLATIGQYSGLEFLQAMFNGELPHPPIGETLNFLPILAEEGRVVFQGTPQAAHYNPISSVHGGWAATLLDSCVGCAVQSTLPRGRGYTTLELKVNYVRALTPDTGPVRAEGKVIHVGGRVATAEGRLTDPAGKLYAHASTTCMVMELPQGD</sequence>
<comment type="similarity">
    <text evidence="1">Belongs to the thioesterase PaaI family.</text>
</comment>
<reference evidence="4 5" key="1">
    <citation type="submission" date="2016-10" db="EMBL/GenBank/DDBJ databases">
        <authorList>
            <person name="de Groot N.N."/>
        </authorList>
    </citation>
    <scope>NUCLEOTIDE SEQUENCE [LARGE SCALE GENOMIC DNA]</scope>
    <source>
        <strain evidence="4 5">CGMCC 1.6291</strain>
    </source>
</reference>
<dbReference type="SUPFAM" id="SSF54637">
    <property type="entry name" value="Thioesterase/thiol ester dehydrase-isomerase"/>
    <property type="match status" value="1"/>
</dbReference>
<gene>
    <name evidence="4" type="ORF">SAMN04488052_11411</name>
</gene>
<evidence type="ECO:0000313" key="4">
    <source>
        <dbReference type="EMBL" id="SEP17088.1"/>
    </source>
</evidence>
<organism evidence="4 5">
    <name type="scientific">Aquisalimonas asiatica</name>
    <dbReference type="NCBI Taxonomy" id="406100"/>
    <lineage>
        <taxon>Bacteria</taxon>
        <taxon>Pseudomonadati</taxon>
        <taxon>Pseudomonadota</taxon>
        <taxon>Gammaproteobacteria</taxon>
        <taxon>Chromatiales</taxon>
        <taxon>Ectothiorhodospiraceae</taxon>
        <taxon>Aquisalimonas</taxon>
    </lineage>
</organism>
<evidence type="ECO:0000256" key="2">
    <source>
        <dbReference type="ARBA" id="ARBA00022801"/>
    </source>
</evidence>
<dbReference type="RefSeq" id="WP_091646308.1">
    <property type="nucleotide sequence ID" value="NZ_FOEG01000014.1"/>
</dbReference>
<dbReference type="InterPro" id="IPR029069">
    <property type="entry name" value="HotDog_dom_sf"/>
</dbReference>
<dbReference type="InterPro" id="IPR006683">
    <property type="entry name" value="Thioestr_dom"/>
</dbReference>
<dbReference type="InterPro" id="IPR039298">
    <property type="entry name" value="ACOT13"/>
</dbReference>
<protein>
    <submittedName>
        <fullName evidence="4">Uncharacterized domain 1-containing protein</fullName>
    </submittedName>
</protein>
<dbReference type="Pfam" id="PF03061">
    <property type="entry name" value="4HBT"/>
    <property type="match status" value="1"/>
</dbReference>
<accession>A0A1H8VQ80</accession>
<evidence type="ECO:0000259" key="3">
    <source>
        <dbReference type="Pfam" id="PF03061"/>
    </source>
</evidence>
<proteinExistence type="inferred from homology"/>
<dbReference type="GO" id="GO:0047617">
    <property type="term" value="F:fatty acyl-CoA hydrolase activity"/>
    <property type="evidence" value="ECO:0007669"/>
    <property type="project" value="InterPro"/>
</dbReference>
<dbReference type="AlphaFoldDB" id="A0A1H8VQ80"/>
<dbReference type="InterPro" id="IPR003736">
    <property type="entry name" value="PAAI_dom"/>
</dbReference>
<dbReference type="EMBL" id="FOEG01000014">
    <property type="protein sequence ID" value="SEP17088.1"/>
    <property type="molecule type" value="Genomic_DNA"/>
</dbReference>
<evidence type="ECO:0000313" key="5">
    <source>
        <dbReference type="Proteomes" id="UP000199657"/>
    </source>
</evidence>
<feature type="domain" description="Thioesterase" evidence="3">
    <location>
        <begin position="93"/>
        <end position="167"/>
    </location>
</feature>
<keyword evidence="2" id="KW-0378">Hydrolase</keyword>
<name>A0A1H8VQ80_9GAMM</name>
<dbReference type="STRING" id="406100.SAMN04488052_11411"/>
<keyword evidence="5" id="KW-1185">Reference proteome</keyword>
<dbReference type="NCBIfam" id="TIGR00369">
    <property type="entry name" value="unchar_dom_1"/>
    <property type="match status" value="1"/>
</dbReference>
<dbReference type="CDD" id="cd03443">
    <property type="entry name" value="PaaI_thioesterase"/>
    <property type="match status" value="1"/>
</dbReference>
<dbReference type="Gene3D" id="3.10.129.10">
    <property type="entry name" value="Hotdog Thioesterase"/>
    <property type="match status" value="1"/>
</dbReference>
<dbReference type="Proteomes" id="UP000199657">
    <property type="component" value="Unassembled WGS sequence"/>
</dbReference>
<evidence type="ECO:0000256" key="1">
    <source>
        <dbReference type="ARBA" id="ARBA00008324"/>
    </source>
</evidence>
<dbReference type="PANTHER" id="PTHR21660">
    <property type="entry name" value="THIOESTERASE SUPERFAMILY MEMBER-RELATED"/>
    <property type="match status" value="1"/>
</dbReference>